<dbReference type="AlphaFoldDB" id="A0A7M7SV78"/>
<feature type="transmembrane region" description="Helical" evidence="8">
    <location>
        <begin position="102"/>
        <end position="124"/>
    </location>
</feature>
<feature type="transmembrane region" description="Helical" evidence="8">
    <location>
        <begin position="47"/>
        <end position="66"/>
    </location>
</feature>
<dbReference type="GO" id="GO:0016020">
    <property type="term" value="C:membrane"/>
    <property type="evidence" value="ECO:0007669"/>
    <property type="project" value="UniProtKB-SubCell"/>
</dbReference>
<keyword evidence="4" id="KW-0732">Signal</keyword>
<dbReference type="Pfam" id="PF13965">
    <property type="entry name" value="SID-1_RNA_chan"/>
    <property type="match status" value="1"/>
</dbReference>
<dbReference type="OMA" id="WHFISAF"/>
<dbReference type="EnsemblMetazoa" id="XM_030977993">
    <property type="protein sequence ID" value="XP_030833853"/>
    <property type="gene ID" value="LOC105438902"/>
</dbReference>
<reference evidence="10" key="1">
    <citation type="submission" date="2015-02" db="EMBL/GenBank/DDBJ databases">
        <title>Genome sequencing for Strongylocentrotus purpuratus.</title>
        <authorList>
            <person name="Murali S."/>
            <person name="Liu Y."/>
            <person name="Vee V."/>
            <person name="English A."/>
            <person name="Wang M."/>
            <person name="Skinner E."/>
            <person name="Han Y."/>
            <person name="Muzny D.M."/>
            <person name="Worley K.C."/>
            <person name="Gibbs R.A."/>
        </authorList>
    </citation>
    <scope>NUCLEOTIDE SEQUENCE</scope>
</reference>
<evidence type="ECO:0000256" key="1">
    <source>
        <dbReference type="ARBA" id="ARBA00004141"/>
    </source>
</evidence>
<protein>
    <submittedName>
        <fullName evidence="9">Uncharacterized protein</fullName>
    </submittedName>
</protein>
<proteinExistence type="inferred from homology"/>
<evidence type="ECO:0000256" key="3">
    <source>
        <dbReference type="ARBA" id="ARBA00022692"/>
    </source>
</evidence>
<dbReference type="Proteomes" id="UP000007110">
    <property type="component" value="Unassembled WGS sequence"/>
</dbReference>
<evidence type="ECO:0000256" key="5">
    <source>
        <dbReference type="ARBA" id="ARBA00022989"/>
    </source>
</evidence>
<accession>A0A7M7SV78</accession>
<reference evidence="9" key="2">
    <citation type="submission" date="2021-01" db="UniProtKB">
        <authorList>
            <consortium name="EnsemblMetazoa"/>
        </authorList>
    </citation>
    <scope>IDENTIFICATION</scope>
</reference>
<feature type="transmembrane region" description="Helical" evidence="8">
    <location>
        <begin position="72"/>
        <end position="93"/>
    </location>
</feature>
<keyword evidence="7" id="KW-0325">Glycoprotein</keyword>
<dbReference type="GeneID" id="105438902"/>
<dbReference type="InParanoid" id="A0A7M7SV78"/>
<comment type="similarity">
    <text evidence="2">Belongs to the SID1 family.</text>
</comment>
<evidence type="ECO:0000313" key="10">
    <source>
        <dbReference type="Proteomes" id="UP000007110"/>
    </source>
</evidence>
<keyword evidence="6 8" id="KW-0472">Membrane</keyword>
<feature type="transmembrane region" description="Helical" evidence="8">
    <location>
        <begin position="157"/>
        <end position="177"/>
    </location>
</feature>
<organism evidence="9 10">
    <name type="scientific">Strongylocentrotus purpuratus</name>
    <name type="common">Purple sea urchin</name>
    <dbReference type="NCBI Taxonomy" id="7668"/>
    <lineage>
        <taxon>Eukaryota</taxon>
        <taxon>Metazoa</taxon>
        <taxon>Echinodermata</taxon>
        <taxon>Eleutherozoa</taxon>
        <taxon>Echinozoa</taxon>
        <taxon>Echinoidea</taxon>
        <taxon>Euechinoidea</taxon>
        <taxon>Echinacea</taxon>
        <taxon>Camarodonta</taxon>
        <taxon>Echinidea</taxon>
        <taxon>Strongylocentrotidae</taxon>
        <taxon>Strongylocentrotus</taxon>
    </lineage>
</organism>
<dbReference type="RefSeq" id="XP_030833853.1">
    <property type="nucleotide sequence ID" value="XM_030977993.1"/>
</dbReference>
<evidence type="ECO:0000256" key="4">
    <source>
        <dbReference type="ARBA" id="ARBA00022729"/>
    </source>
</evidence>
<evidence type="ECO:0000313" key="9">
    <source>
        <dbReference type="EnsemblMetazoa" id="XP_030833853"/>
    </source>
</evidence>
<evidence type="ECO:0000256" key="7">
    <source>
        <dbReference type="ARBA" id="ARBA00023180"/>
    </source>
</evidence>
<sequence>MLTCLGLSAQIYYMGTVKIDGGVIKRTFLVCKSDIFTCARPTHPTRIALLTVGIIVNLALSIIGLVTTPSDFASYLLAIMIVNMLLYLSFYFIMKLICREKILLVVILLITLTLFLWAAALYFFRIKITGWQVSAAQSRELNTNCIIMGFYDEHDTWHFISAFALFVSFVVSMQPTFN</sequence>
<comment type="subcellular location">
    <subcellularLocation>
        <location evidence="1">Membrane</location>
        <topology evidence="1">Multi-pass membrane protein</topology>
    </subcellularLocation>
</comment>
<dbReference type="InterPro" id="IPR025958">
    <property type="entry name" value="SID1_TM_fam"/>
</dbReference>
<evidence type="ECO:0000256" key="8">
    <source>
        <dbReference type="SAM" id="Phobius"/>
    </source>
</evidence>
<keyword evidence="3 8" id="KW-0812">Transmembrane</keyword>
<dbReference type="PANTHER" id="PTHR12185">
    <property type="entry name" value="SID1 TRANSMEMBRANE FAMILY MEMEBER"/>
    <property type="match status" value="1"/>
</dbReference>
<keyword evidence="10" id="KW-1185">Reference proteome</keyword>
<name>A0A7M7SV78_STRPU</name>
<keyword evidence="5 8" id="KW-1133">Transmembrane helix</keyword>
<dbReference type="OrthoDB" id="416618at2759"/>
<dbReference type="KEGG" id="spu:105438902"/>
<dbReference type="PANTHER" id="PTHR12185:SF14">
    <property type="entry name" value="CHOLESTEROL UPTAKE PROTEIN 1"/>
    <property type="match status" value="1"/>
</dbReference>
<evidence type="ECO:0000256" key="2">
    <source>
        <dbReference type="ARBA" id="ARBA00006618"/>
    </source>
</evidence>
<evidence type="ECO:0000256" key="6">
    <source>
        <dbReference type="ARBA" id="ARBA00023136"/>
    </source>
</evidence>